<name>A0ABD3MQ24_9STRA</name>
<gene>
    <name evidence="1" type="ORF">ACHAWO_006133</name>
</gene>
<keyword evidence="2" id="KW-1185">Reference proteome</keyword>
<accession>A0ABD3MQ24</accession>
<dbReference type="PANTHER" id="PTHR43642:SF1">
    <property type="entry name" value="HYBRID SIGNAL TRANSDUCTION HISTIDINE KINASE G"/>
    <property type="match status" value="1"/>
</dbReference>
<dbReference type="Proteomes" id="UP001530400">
    <property type="component" value="Unassembled WGS sequence"/>
</dbReference>
<evidence type="ECO:0000313" key="1">
    <source>
        <dbReference type="EMBL" id="KAL3766105.1"/>
    </source>
</evidence>
<sequence length="357" mass="40288">MKDSELSLYIPTDEQCVVATMRAYSQLVSVVYLFSPDIYPYIVSRWGNTRKQMGEYTWTKKVLCRYTSECIITFGALLCKDLSEDARIGYRLAKQGFAMFGSCFMEDIPKIYLLYYGLVSLLFVPMQALRHCIDMHRRGRASALQVGNITMAALHTSCILSRCSVVGMNLEQRDEGERLKIYLKTTLALIGDEDTSTALSGEDFVNDATLIDARLMNELMTAVYLGSPERAQELSTHWNSIQVQKLSQLPLPSIYIPFFCGIAAAAIYRKEYKYSQLKTLQDSSSLLAKAASFSQYNYANKAFLLHAELESVRGDGDEAERLYNLSIESARSSRFIAEEGLACHLAIKHCKLRGNLY</sequence>
<organism evidence="1 2">
    <name type="scientific">Cyclotella atomus</name>
    <dbReference type="NCBI Taxonomy" id="382360"/>
    <lineage>
        <taxon>Eukaryota</taxon>
        <taxon>Sar</taxon>
        <taxon>Stramenopiles</taxon>
        <taxon>Ochrophyta</taxon>
        <taxon>Bacillariophyta</taxon>
        <taxon>Coscinodiscophyceae</taxon>
        <taxon>Thalassiosirophycidae</taxon>
        <taxon>Stephanodiscales</taxon>
        <taxon>Stephanodiscaceae</taxon>
        <taxon>Cyclotella</taxon>
    </lineage>
</organism>
<comment type="caution">
    <text evidence="1">The sequence shown here is derived from an EMBL/GenBank/DDBJ whole genome shotgun (WGS) entry which is preliminary data.</text>
</comment>
<dbReference type="PANTHER" id="PTHR43642">
    <property type="entry name" value="HYBRID SIGNAL TRANSDUCTION HISTIDINE KINASE G"/>
    <property type="match status" value="1"/>
</dbReference>
<evidence type="ECO:0000313" key="2">
    <source>
        <dbReference type="Proteomes" id="UP001530400"/>
    </source>
</evidence>
<proteinExistence type="predicted"/>
<protein>
    <submittedName>
        <fullName evidence="1">Uncharacterized protein</fullName>
    </submittedName>
</protein>
<dbReference type="AlphaFoldDB" id="A0ABD3MQ24"/>
<reference evidence="1 2" key="1">
    <citation type="submission" date="2024-10" db="EMBL/GenBank/DDBJ databases">
        <title>Updated reference genomes for cyclostephanoid diatoms.</title>
        <authorList>
            <person name="Roberts W.R."/>
            <person name="Alverson A.J."/>
        </authorList>
    </citation>
    <scope>NUCLEOTIDE SEQUENCE [LARGE SCALE GENOMIC DNA]</scope>
    <source>
        <strain evidence="1 2">AJA010-31</strain>
    </source>
</reference>
<dbReference type="EMBL" id="JALLPJ020001391">
    <property type="protein sequence ID" value="KAL3766105.1"/>
    <property type="molecule type" value="Genomic_DNA"/>
</dbReference>
<dbReference type="InterPro" id="IPR053159">
    <property type="entry name" value="Hybrid_Histidine_Kinase"/>
</dbReference>